<evidence type="ECO:0000313" key="2">
    <source>
        <dbReference type="Proteomes" id="UP001316803"/>
    </source>
</evidence>
<name>A0AAN8EIE8_9EURO</name>
<protein>
    <recommendedName>
        <fullName evidence="3">DUF1857-domain-containing protein</fullName>
    </recommendedName>
</protein>
<evidence type="ECO:0000313" key="1">
    <source>
        <dbReference type="EMBL" id="KAK5951552.1"/>
    </source>
</evidence>
<organism evidence="1 2">
    <name type="scientific">Knufia fluminis</name>
    <dbReference type="NCBI Taxonomy" id="191047"/>
    <lineage>
        <taxon>Eukaryota</taxon>
        <taxon>Fungi</taxon>
        <taxon>Dikarya</taxon>
        <taxon>Ascomycota</taxon>
        <taxon>Pezizomycotina</taxon>
        <taxon>Eurotiomycetes</taxon>
        <taxon>Chaetothyriomycetidae</taxon>
        <taxon>Chaetothyriales</taxon>
        <taxon>Trichomeriaceae</taxon>
        <taxon>Knufia</taxon>
    </lineage>
</organism>
<comment type="caution">
    <text evidence="1">The sequence shown here is derived from an EMBL/GenBank/DDBJ whole genome shotgun (WGS) entry which is preliminary data.</text>
</comment>
<gene>
    <name evidence="1" type="ORF">OHC33_007230</name>
</gene>
<reference evidence="1 2" key="1">
    <citation type="submission" date="2022-12" db="EMBL/GenBank/DDBJ databases">
        <title>Genomic features and morphological characterization of a novel Knufia sp. strain isolated from spacecraft assembly facility.</title>
        <authorList>
            <person name="Teixeira M."/>
            <person name="Chander A.M."/>
            <person name="Stajich J.E."/>
            <person name="Venkateswaran K."/>
        </authorList>
    </citation>
    <scope>NUCLEOTIDE SEQUENCE [LARGE SCALE GENOMIC DNA]</scope>
    <source>
        <strain evidence="1 2">FJI-L2-BK-P2</strain>
    </source>
</reference>
<dbReference type="InterPro" id="IPR023393">
    <property type="entry name" value="START-like_dom_sf"/>
</dbReference>
<dbReference type="Pfam" id="PF08982">
    <property type="entry name" value="AtaL"/>
    <property type="match status" value="1"/>
</dbReference>
<keyword evidence="2" id="KW-1185">Reference proteome</keyword>
<dbReference type="InterPro" id="IPR015075">
    <property type="entry name" value="AtaL"/>
</dbReference>
<dbReference type="SUPFAM" id="SSF55961">
    <property type="entry name" value="Bet v1-like"/>
    <property type="match status" value="1"/>
</dbReference>
<dbReference type="Gene3D" id="3.30.530.20">
    <property type="match status" value="1"/>
</dbReference>
<dbReference type="AlphaFoldDB" id="A0AAN8EIE8"/>
<sequence length="164" mass="18332">MATPAAYIAFTAPINPSESSPVLSKEQIWACLHRKVRNAEEFVGGAIKSTEVLSESKDEHGRLVITREVVFAEGDRRVKEVCTFYEGVKVDFLMPDGSKVLNIVSDSANGQIYLTYQFEWLMPKDTPVEKQKENVEKWTKMSQTAVEGSIKAMRAMVSDGRINA</sequence>
<proteinExistence type="predicted"/>
<dbReference type="Proteomes" id="UP001316803">
    <property type="component" value="Unassembled WGS sequence"/>
</dbReference>
<evidence type="ECO:0008006" key="3">
    <source>
        <dbReference type="Google" id="ProtNLM"/>
    </source>
</evidence>
<accession>A0AAN8EIE8</accession>
<dbReference type="EMBL" id="JAKLMC020000019">
    <property type="protein sequence ID" value="KAK5951552.1"/>
    <property type="molecule type" value="Genomic_DNA"/>
</dbReference>